<comment type="caution">
    <text evidence="2">The sequence shown here is derived from an EMBL/GenBank/DDBJ whole genome shotgun (WGS) entry which is preliminary data.</text>
</comment>
<dbReference type="Pfam" id="PF05755">
    <property type="entry name" value="REF"/>
    <property type="match status" value="1"/>
</dbReference>
<dbReference type="PANTHER" id="PTHR33732">
    <property type="entry name" value="REF/SRPP-LIKE PROTEIN OS05G0151300/LOC_OS05G05940"/>
    <property type="match status" value="1"/>
</dbReference>
<dbReference type="AlphaFoldDB" id="A0AAX6E3L9"/>
<comment type="similarity">
    <text evidence="1">Belongs to the REF/SRPP family.</text>
</comment>
<sequence length="236" mass="25797">MAESDVHPNPIPQEEEQGKGQRRLEYLGLVRLAALQSLICLSRLYTLAKQNSGPLKPGVESIEGTVKAVVGPVYDKYRGVPFEVLLFVDRKVGESIGEVERHMPSLVKMSYIAAQKAPEVARSISDEVQQAGVIGTASGLVRAAYTKAEPTAKELYGKYEPIAEQYAVSAWRSLNRLPVFPQVAQILVPTAAYWSDKYNKAVTYSADKGCAVSAYLPLVPTERIAKVFGENGRAVQ</sequence>
<dbReference type="Proteomes" id="UP001140949">
    <property type="component" value="Unassembled WGS sequence"/>
</dbReference>
<accession>A0AAX6E3L9</accession>
<evidence type="ECO:0000313" key="3">
    <source>
        <dbReference type="Proteomes" id="UP001140949"/>
    </source>
</evidence>
<protein>
    <submittedName>
        <fullName evidence="2">Stress-related protein-like isoform X1</fullName>
    </submittedName>
</protein>
<keyword evidence="3" id="KW-1185">Reference proteome</keyword>
<name>A0AAX6E3L9_IRIPA</name>
<dbReference type="PANTHER" id="PTHR33732:SF9">
    <property type="entry name" value="REF_SRPP-LIKE PROTEIN OS05G0151300_LOC_OS05G05940"/>
    <property type="match status" value="1"/>
</dbReference>
<proteinExistence type="inferred from homology"/>
<reference evidence="2" key="1">
    <citation type="journal article" date="2023" name="GigaByte">
        <title>Genome assembly of the bearded iris, Iris pallida Lam.</title>
        <authorList>
            <person name="Bruccoleri R.E."/>
            <person name="Oakeley E.J."/>
            <person name="Faust A.M.E."/>
            <person name="Altorfer M."/>
            <person name="Dessus-Babus S."/>
            <person name="Burckhardt D."/>
            <person name="Oertli M."/>
            <person name="Naumann U."/>
            <person name="Petersen F."/>
            <person name="Wong J."/>
        </authorList>
    </citation>
    <scope>NUCLEOTIDE SEQUENCE</scope>
    <source>
        <strain evidence="2">GSM-AAB239-AS_SAM_17_03QT</strain>
    </source>
</reference>
<evidence type="ECO:0000256" key="1">
    <source>
        <dbReference type="ARBA" id="ARBA00009737"/>
    </source>
</evidence>
<reference evidence="2" key="2">
    <citation type="submission" date="2023-04" db="EMBL/GenBank/DDBJ databases">
        <authorList>
            <person name="Bruccoleri R.E."/>
            <person name="Oakeley E.J."/>
            <person name="Faust A.-M."/>
            <person name="Dessus-Babus S."/>
            <person name="Altorfer M."/>
            <person name="Burckhardt D."/>
            <person name="Oertli M."/>
            <person name="Naumann U."/>
            <person name="Petersen F."/>
            <person name="Wong J."/>
        </authorList>
    </citation>
    <scope>NUCLEOTIDE SEQUENCE</scope>
    <source>
        <strain evidence="2">GSM-AAB239-AS_SAM_17_03QT</strain>
        <tissue evidence="2">Leaf</tissue>
    </source>
</reference>
<dbReference type="InterPro" id="IPR008802">
    <property type="entry name" value="REF"/>
</dbReference>
<gene>
    <name evidence="2" type="ORF">M6B38_209945</name>
</gene>
<evidence type="ECO:0000313" key="2">
    <source>
        <dbReference type="EMBL" id="KAJ6798580.1"/>
    </source>
</evidence>
<dbReference type="EMBL" id="JANAVB010040218">
    <property type="protein sequence ID" value="KAJ6798580.1"/>
    <property type="molecule type" value="Genomic_DNA"/>
</dbReference>
<organism evidence="2 3">
    <name type="scientific">Iris pallida</name>
    <name type="common">Sweet iris</name>
    <dbReference type="NCBI Taxonomy" id="29817"/>
    <lineage>
        <taxon>Eukaryota</taxon>
        <taxon>Viridiplantae</taxon>
        <taxon>Streptophyta</taxon>
        <taxon>Embryophyta</taxon>
        <taxon>Tracheophyta</taxon>
        <taxon>Spermatophyta</taxon>
        <taxon>Magnoliopsida</taxon>
        <taxon>Liliopsida</taxon>
        <taxon>Asparagales</taxon>
        <taxon>Iridaceae</taxon>
        <taxon>Iridoideae</taxon>
        <taxon>Irideae</taxon>
        <taxon>Iris</taxon>
    </lineage>
</organism>